<name>A0ABY9X2P3_9BACT</name>
<evidence type="ECO:0000256" key="1">
    <source>
        <dbReference type="SAM" id="MobiDB-lite"/>
    </source>
</evidence>
<evidence type="ECO:0000313" key="3">
    <source>
        <dbReference type="Proteomes" id="UP001611383"/>
    </source>
</evidence>
<dbReference type="EMBL" id="CP043494">
    <property type="protein sequence ID" value="WNG49667.1"/>
    <property type="molecule type" value="Genomic_DNA"/>
</dbReference>
<gene>
    <name evidence="2" type="ORF">F0U60_40270</name>
</gene>
<reference evidence="2 3" key="1">
    <citation type="submission" date="2019-08" db="EMBL/GenBank/DDBJ databases">
        <title>Archangium and Cystobacter genomes.</title>
        <authorList>
            <person name="Chen I.-C.K."/>
            <person name="Wielgoss S."/>
        </authorList>
    </citation>
    <scope>NUCLEOTIDE SEQUENCE [LARGE SCALE GENOMIC DNA]</scope>
    <source>
        <strain evidence="2 3">Cbm 6</strain>
    </source>
</reference>
<feature type="compositionally biased region" description="Polar residues" evidence="1">
    <location>
        <begin position="11"/>
        <end position="20"/>
    </location>
</feature>
<dbReference type="RefSeq" id="WP_395807829.1">
    <property type="nucleotide sequence ID" value="NZ_CP043494.1"/>
</dbReference>
<dbReference type="Proteomes" id="UP001611383">
    <property type="component" value="Chromosome"/>
</dbReference>
<feature type="region of interest" description="Disordered" evidence="1">
    <location>
        <begin position="1"/>
        <end position="20"/>
    </location>
</feature>
<keyword evidence="3" id="KW-1185">Reference proteome</keyword>
<accession>A0ABY9X2P3</accession>
<sequence length="145" mass="15564">MATVTEGGIQGSSFTNTGSNIGASGVSAQSADTGFAAQGKEQVKRFTGVTRDRVYHQVDSRKDELVKGLQGFISTLENASQNADGMSQQVLHGAVGYIRKFSDRIENGTTEELMQDARQFVREKPAPFFAGCIALGFLAARVLKE</sequence>
<protein>
    <submittedName>
        <fullName evidence="2">Uncharacterized protein</fullName>
    </submittedName>
</protein>
<evidence type="ECO:0000313" key="2">
    <source>
        <dbReference type="EMBL" id="WNG49667.1"/>
    </source>
</evidence>
<proteinExistence type="predicted"/>
<organism evidence="2 3">
    <name type="scientific">Archangium minus</name>
    <dbReference type="NCBI Taxonomy" id="83450"/>
    <lineage>
        <taxon>Bacteria</taxon>
        <taxon>Pseudomonadati</taxon>
        <taxon>Myxococcota</taxon>
        <taxon>Myxococcia</taxon>
        <taxon>Myxococcales</taxon>
        <taxon>Cystobacterineae</taxon>
        <taxon>Archangiaceae</taxon>
        <taxon>Archangium</taxon>
    </lineage>
</organism>